<name>F2AXE1_RHOBT</name>
<organism evidence="4 5">
    <name type="scientific">Rhodopirellula baltica WH47</name>
    <dbReference type="NCBI Taxonomy" id="991778"/>
    <lineage>
        <taxon>Bacteria</taxon>
        <taxon>Pseudomonadati</taxon>
        <taxon>Planctomycetota</taxon>
        <taxon>Planctomycetia</taxon>
        <taxon>Pirellulales</taxon>
        <taxon>Pirellulaceae</taxon>
        <taxon>Rhodopirellula</taxon>
    </lineage>
</organism>
<evidence type="ECO:0000313" key="5">
    <source>
        <dbReference type="Proteomes" id="UP000006222"/>
    </source>
</evidence>
<dbReference type="PANTHER" id="PTHR45615:SF80">
    <property type="entry name" value="GRIP DOMAIN-CONTAINING PROTEIN"/>
    <property type="match status" value="1"/>
</dbReference>
<feature type="transmembrane region" description="Helical" evidence="3">
    <location>
        <begin position="179"/>
        <end position="197"/>
    </location>
</feature>
<keyword evidence="3" id="KW-0812">Transmembrane</keyword>
<feature type="transmembrane region" description="Helical" evidence="3">
    <location>
        <begin position="45"/>
        <end position="71"/>
    </location>
</feature>
<gene>
    <name evidence="4" type="ORF">RBWH47_01849</name>
</gene>
<evidence type="ECO:0000256" key="2">
    <source>
        <dbReference type="SAM" id="MobiDB-lite"/>
    </source>
</evidence>
<comment type="caution">
    <text evidence="4">The sequence shown here is derived from an EMBL/GenBank/DDBJ whole genome shotgun (WGS) entry which is preliminary data.</text>
</comment>
<protein>
    <recommendedName>
        <fullName evidence="6">Myosin heavy chain</fullName>
    </recommendedName>
</protein>
<feature type="compositionally biased region" description="Basic and acidic residues" evidence="2">
    <location>
        <begin position="9"/>
        <end position="26"/>
    </location>
</feature>
<sequence length="587" mass="64467">MTSVAPSQDPHDELTQWSPEEAKTKVESKVRSARRRMMLGKFGRTFAVTWFVGLIVATIAVGAMAITPLPLDRIGLESSEVGASPLTVQQWATGWIVAATVVSILVSAIVTMVSAPSVMRVAAEVDSRFGLKERLSSALSSDGSTDGKSAAGNALRQDAARRASKLDVAEKFALSPQRVSWLPLAIVPILAVMVFAIEPATEITSELNNEVNASEVRQVKIAAAELKKRLAQQKREADAKGLLEARELFEKMESQLDKITESKTLKRKDALLELNDIKEQIQARKDRLGSPEEMRKTLAQMKGLDGGPAEKVLSQIQKGEFGKAAEEIKKLAKQVKDGKLTDQQKEKLNKQIKKMAEQMKEAAKNHEEKKKQLREKIEQAKKEGRNEEAAKLQQKLNESESADAQMQQMQKMADAMQQAADAMQQGDESAAAQAMEEMSSQLGDMQMAMSELEDLESALGDLSQSKNQMNCKQCNGDGCQACQGQGFGEGEEPGMGMGRGKGKGDRPEEETDVNTYDTQVRGKVKRGRAIIAGFADGPNRKGVTREDIQSAIESNLSEEGDPLEDQVLPRDEREQTREYFDRLREGS</sequence>
<evidence type="ECO:0000256" key="3">
    <source>
        <dbReference type="SAM" id="Phobius"/>
    </source>
</evidence>
<feature type="compositionally biased region" description="Basic and acidic residues" evidence="2">
    <location>
        <begin position="378"/>
        <end position="390"/>
    </location>
</feature>
<feature type="region of interest" description="Disordered" evidence="2">
    <location>
        <begin position="490"/>
        <end position="515"/>
    </location>
</feature>
<feature type="region of interest" description="Disordered" evidence="2">
    <location>
        <begin position="378"/>
        <end position="405"/>
    </location>
</feature>
<keyword evidence="3" id="KW-1133">Transmembrane helix</keyword>
<dbReference type="Proteomes" id="UP000006222">
    <property type="component" value="Unassembled WGS sequence"/>
</dbReference>
<accession>F2AXE1</accession>
<feature type="compositionally biased region" description="Gly residues" evidence="2">
    <location>
        <begin position="490"/>
        <end position="499"/>
    </location>
</feature>
<proteinExistence type="predicted"/>
<dbReference type="PANTHER" id="PTHR45615">
    <property type="entry name" value="MYOSIN HEAVY CHAIN, NON-MUSCLE"/>
    <property type="match status" value="1"/>
</dbReference>
<keyword evidence="1" id="KW-0175">Coiled coil</keyword>
<reference evidence="4 5" key="1">
    <citation type="journal article" date="2013" name="Mar. Genomics">
        <title>Expression of sulfatases in Rhodopirellula baltica and the diversity of sulfatases in the genus Rhodopirellula.</title>
        <authorList>
            <person name="Wegner C.E."/>
            <person name="Richter-Heitmann T."/>
            <person name="Klindworth A."/>
            <person name="Klockow C."/>
            <person name="Richter M."/>
            <person name="Achstetter T."/>
            <person name="Glockner F.O."/>
            <person name="Harder J."/>
        </authorList>
    </citation>
    <scope>NUCLEOTIDE SEQUENCE [LARGE SCALE GENOMIC DNA]</scope>
    <source>
        <strain evidence="4 5">WH47</strain>
    </source>
</reference>
<feature type="region of interest" description="Disordered" evidence="2">
    <location>
        <begin position="1"/>
        <end position="26"/>
    </location>
</feature>
<feature type="compositionally biased region" description="Basic and acidic residues" evidence="2">
    <location>
        <begin position="567"/>
        <end position="587"/>
    </location>
</feature>
<dbReference type="EMBL" id="AFAR01000216">
    <property type="protein sequence ID" value="EGF25654.1"/>
    <property type="molecule type" value="Genomic_DNA"/>
</dbReference>
<evidence type="ECO:0008006" key="6">
    <source>
        <dbReference type="Google" id="ProtNLM"/>
    </source>
</evidence>
<dbReference type="PATRIC" id="fig|991778.3.peg.4652"/>
<feature type="coiled-coil region" evidence="1">
    <location>
        <begin position="216"/>
        <end position="287"/>
    </location>
</feature>
<evidence type="ECO:0000313" key="4">
    <source>
        <dbReference type="EMBL" id="EGF25654.1"/>
    </source>
</evidence>
<feature type="transmembrane region" description="Helical" evidence="3">
    <location>
        <begin position="91"/>
        <end position="113"/>
    </location>
</feature>
<dbReference type="AlphaFoldDB" id="F2AXE1"/>
<keyword evidence="3" id="KW-0472">Membrane</keyword>
<feature type="region of interest" description="Disordered" evidence="2">
    <location>
        <begin position="534"/>
        <end position="587"/>
    </location>
</feature>
<dbReference type="RefSeq" id="WP_007328301.1">
    <property type="nucleotide sequence ID" value="NZ_AFAR01000216.1"/>
</dbReference>
<evidence type="ECO:0000256" key="1">
    <source>
        <dbReference type="SAM" id="Coils"/>
    </source>
</evidence>